<dbReference type="PANTHER" id="PTHR43311">
    <property type="entry name" value="GLUTAMATE--TRNA LIGASE"/>
    <property type="match status" value="1"/>
</dbReference>
<accession>A0ABY9R9D6</accession>
<dbReference type="InterPro" id="IPR008925">
    <property type="entry name" value="aa_tRNA-synth_I_cd-bd_sf"/>
</dbReference>
<evidence type="ECO:0000256" key="2">
    <source>
        <dbReference type="ARBA" id="ARBA00022598"/>
    </source>
</evidence>
<dbReference type="InterPro" id="IPR014729">
    <property type="entry name" value="Rossmann-like_a/b/a_fold"/>
</dbReference>
<comment type="caution">
    <text evidence="7">Lacks conserved residue(s) required for the propagation of feature annotation.</text>
</comment>
<dbReference type="InterPro" id="IPR020058">
    <property type="entry name" value="Glu/Gln-tRNA-synth_Ib_cat-dom"/>
</dbReference>
<dbReference type="PANTHER" id="PTHR43311:SF2">
    <property type="entry name" value="GLUTAMATE--TRNA LIGASE, MITOCHONDRIAL-RELATED"/>
    <property type="match status" value="1"/>
</dbReference>
<dbReference type="NCBIfam" id="TIGR00464">
    <property type="entry name" value="gltX_bact"/>
    <property type="match status" value="1"/>
</dbReference>
<comment type="function">
    <text evidence="7">Catalyzes the attachment of glutamate to tRNA(Glu) in a two-step reaction: glutamate is first activated by ATP to form Glu-AMP and then transferred to the acceptor end of tRNA(Glu).</text>
</comment>
<dbReference type="EMBL" id="CP133721">
    <property type="protein sequence ID" value="WMW77852.1"/>
    <property type="molecule type" value="Genomic_DNA"/>
</dbReference>
<keyword evidence="7" id="KW-0963">Cytoplasm</keyword>
<dbReference type="PROSITE" id="PS00178">
    <property type="entry name" value="AA_TRNA_LIGASE_I"/>
    <property type="match status" value="1"/>
</dbReference>
<evidence type="ECO:0000259" key="9">
    <source>
        <dbReference type="Pfam" id="PF19269"/>
    </source>
</evidence>
<comment type="catalytic activity">
    <reaction evidence="7">
        <text>tRNA(Glu) + L-glutamate + ATP = L-glutamyl-tRNA(Glu) + AMP + diphosphate</text>
        <dbReference type="Rhea" id="RHEA:23540"/>
        <dbReference type="Rhea" id="RHEA-COMP:9663"/>
        <dbReference type="Rhea" id="RHEA-COMP:9680"/>
        <dbReference type="ChEBI" id="CHEBI:29985"/>
        <dbReference type="ChEBI" id="CHEBI:30616"/>
        <dbReference type="ChEBI" id="CHEBI:33019"/>
        <dbReference type="ChEBI" id="CHEBI:78442"/>
        <dbReference type="ChEBI" id="CHEBI:78520"/>
        <dbReference type="ChEBI" id="CHEBI:456215"/>
        <dbReference type="EC" id="6.1.1.17"/>
    </reaction>
</comment>
<keyword evidence="3 7" id="KW-0547">Nucleotide-binding</keyword>
<dbReference type="Gene3D" id="1.10.10.350">
    <property type="match status" value="1"/>
</dbReference>
<dbReference type="GO" id="GO:0004818">
    <property type="term" value="F:glutamate-tRNA ligase activity"/>
    <property type="evidence" value="ECO:0007669"/>
    <property type="project" value="UniProtKB-EC"/>
</dbReference>
<feature type="short sequence motif" description="'KMSKS' region" evidence="7">
    <location>
        <begin position="258"/>
        <end position="262"/>
    </location>
</feature>
<evidence type="ECO:0000313" key="10">
    <source>
        <dbReference type="EMBL" id="WMW77852.1"/>
    </source>
</evidence>
<dbReference type="SUPFAM" id="SSF52374">
    <property type="entry name" value="Nucleotidylyl transferase"/>
    <property type="match status" value="1"/>
</dbReference>
<evidence type="ECO:0000259" key="8">
    <source>
        <dbReference type="Pfam" id="PF00749"/>
    </source>
</evidence>
<evidence type="ECO:0000256" key="3">
    <source>
        <dbReference type="ARBA" id="ARBA00022741"/>
    </source>
</evidence>
<proteinExistence type="inferred from homology"/>
<organism evidence="10 11">
    <name type="scientific">Flavobacterium nakdongensis</name>
    <dbReference type="NCBI Taxonomy" id="3073563"/>
    <lineage>
        <taxon>Bacteria</taxon>
        <taxon>Pseudomonadati</taxon>
        <taxon>Bacteroidota</taxon>
        <taxon>Flavobacteriia</taxon>
        <taxon>Flavobacteriales</taxon>
        <taxon>Flavobacteriaceae</taxon>
        <taxon>Flavobacterium</taxon>
    </lineage>
</organism>
<feature type="domain" description="Aminoacyl-tRNA synthetase class I anticodon-binding" evidence="9">
    <location>
        <begin position="378"/>
        <end position="497"/>
    </location>
</feature>
<comment type="subunit">
    <text evidence="7">Monomer.</text>
</comment>
<sequence length="501" mass="57839">MSVRVRFAPSPTGPLHIGGVRTALFNYLFAKKHGGVFYLRVEDTDQTRFVPGAESYIFEALEWLGIAPDETVGKNEKFGPYRQSERKAMYKQYADQLIDSGWAYYAFDTAESLDAMRKEAEAAGKTFIYNHSVRKELDNSLSFSREKVTERIANGEQYVVRFKTPVNEILELNDIIRGDIKFDTNLLDDKVLFKSDGMPTYHLANIVDDHLMETSHVIRGEEWLPSLPLHHLLYKAFGWNAPEFAHLPLILKPIGNGKLSKRDGDKMGFPVFPLEWKTEEEISSGYRENGFFPEAVINFLALLGWNDGTEQEIFSLEDLVQKFDLNRIHKAGAKFDPEKNKWFNHQYLQKQTDESLAETFQKDVINRIGKCDFSFFEMIKIISMIKERAHFVNEFWDLANYFFEAPTSYDEKAAKNWKEETPFLMQQVIAELNKIEDFTSVTIETRLKEWMMTNEIGTGKVMQPLRLSLVGALKGPHLFDIIEMIGKTETIKRIEKAVQTL</sequence>
<evidence type="ECO:0000256" key="7">
    <source>
        <dbReference type="HAMAP-Rule" id="MF_00022"/>
    </source>
</evidence>
<dbReference type="InterPro" id="IPR004527">
    <property type="entry name" value="Glu-tRNA-ligase_bac/mito"/>
</dbReference>
<keyword evidence="4 7" id="KW-0067">ATP-binding</keyword>
<evidence type="ECO:0000256" key="1">
    <source>
        <dbReference type="ARBA" id="ARBA00007894"/>
    </source>
</evidence>
<dbReference type="EC" id="6.1.1.17" evidence="7"/>
<evidence type="ECO:0000256" key="4">
    <source>
        <dbReference type="ARBA" id="ARBA00022840"/>
    </source>
</evidence>
<comment type="similarity">
    <text evidence="1 7">Belongs to the class-I aminoacyl-tRNA synthetase family. Glutamate--tRNA ligase type 1 subfamily.</text>
</comment>
<dbReference type="InterPro" id="IPR020751">
    <property type="entry name" value="aa-tRNA-synth_I_codon-bd_sub2"/>
</dbReference>
<dbReference type="Proteomes" id="UP001180481">
    <property type="component" value="Chromosome"/>
</dbReference>
<evidence type="ECO:0000313" key="11">
    <source>
        <dbReference type="Proteomes" id="UP001180481"/>
    </source>
</evidence>
<gene>
    <name evidence="7 10" type="primary">gltX</name>
    <name evidence="10" type="ORF">RF683_10215</name>
</gene>
<keyword evidence="11" id="KW-1185">Reference proteome</keyword>
<reference evidence="10" key="1">
    <citation type="submission" date="2023-09" db="EMBL/GenBank/DDBJ databases">
        <title>Flavobacterium sp. 20NA77.7 isolated from freshwater.</title>
        <authorList>
            <person name="Le V."/>
            <person name="Ko S.-R."/>
            <person name="Ahn C.-Y."/>
            <person name="Oh H.-M."/>
        </authorList>
    </citation>
    <scope>NUCLEOTIDE SEQUENCE</scope>
    <source>
        <strain evidence="10">20NA77.7</strain>
    </source>
</reference>
<feature type="binding site" evidence="7">
    <location>
        <position position="261"/>
    </location>
    <ligand>
        <name>ATP</name>
        <dbReference type="ChEBI" id="CHEBI:30616"/>
    </ligand>
</feature>
<keyword evidence="6 7" id="KW-0030">Aminoacyl-tRNA synthetase</keyword>
<dbReference type="Pfam" id="PF19269">
    <property type="entry name" value="Anticodon_2"/>
    <property type="match status" value="1"/>
</dbReference>
<dbReference type="InterPro" id="IPR033910">
    <property type="entry name" value="GluRS_core"/>
</dbReference>
<dbReference type="Gene3D" id="3.40.50.620">
    <property type="entry name" value="HUPs"/>
    <property type="match status" value="1"/>
</dbReference>
<dbReference type="SUPFAM" id="SSF48163">
    <property type="entry name" value="An anticodon-binding domain of class I aminoacyl-tRNA synthetases"/>
    <property type="match status" value="1"/>
</dbReference>
<dbReference type="Pfam" id="PF00749">
    <property type="entry name" value="tRNA-synt_1c"/>
    <property type="match status" value="1"/>
</dbReference>
<dbReference type="RefSeq" id="WP_309532186.1">
    <property type="nucleotide sequence ID" value="NZ_CP133721.1"/>
</dbReference>
<keyword evidence="2 7" id="KW-0436">Ligase</keyword>
<dbReference type="InterPro" id="IPR045462">
    <property type="entry name" value="aa-tRNA-synth_I_cd-bd"/>
</dbReference>
<dbReference type="InterPro" id="IPR049940">
    <property type="entry name" value="GluQ/Sye"/>
</dbReference>
<feature type="short sequence motif" description="'HIGH' region" evidence="7">
    <location>
        <begin position="9"/>
        <end position="19"/>
    </location>
</feature>
<dbReference type="HAMAP" id="MF_00022">
    <property type="entry name" value="Glu_tRNA_synth_type1"/>
    <property type="match status" value="1"/>
</dbReference>
<evidence type="ECO:0000256" key="5">
    <source>
        <dbReference type="ARBA" id="ARBA00022917"/>
    </source>
</evidence>
<dbReference type="InterPro" id="IPR000924">
    <property type="entry name" value="Glu/Gln-tRNA-synth"/>
</dbReference>
<dbReference type="CDD" id="cd00808">
    <property type="entry name" value="GluRS_core"/>
    <property type="match status" value="1"/>
</dbReference>
<dbReference type="InterPro" id="IPR001412">
    <property type="entry name" value="aa-tRNA-synth_I_CS"/>
</dbReference>
<keyword evidence="5 7" id="KW-0648">Protein biosynthesis</keyword>
<comment type="subcellular location">
    <subcellularLocation>
        <location evidence="7">Cytoplasm</location>
    </subcellularLocation>
</comment>
<dbReference type="PRINTS" id="PR00987">
    <property type="entry name" value="TRNASYNTHGLU"/>
</dbReference>
<name>A0ABY9R9D6_9FLAO</name>
<feature type="domain" description="Glutamyl/glutaminyl-tRNA synthetase class Ib catalytic" evidence="8">
    <location>
        <begin position="3"/>
        <end position="340"/>
    </location>
</feature>
<evidence type="ECO:0000256" key="6">
    <source>
        <dbReference type="ARBA" id="ARBA00023146"/>
    </source>
</evidence>
<protein>
    <recommendedName>
        <fullName evidence="7">Glutamate--tRNA ligase</fullName>
        <ecNumber evidence="7">6.1.1.17</ecNumber>
    </recommendedName>
    <alternativeName>
        <fullName evidence="7">Glutamyl-tRNA synthetase</fullName>
        <shortName evidence="7">GluRS</shortName>
    </alternativeName>
</protein>